<feature type="region of interest" description="Disordered" evidence="1">
    <location>
        <begin position="282"/>
        <end position="325"/>
    </location>
</feature>
<evidence type="ECO:0000313" key="2">
    <source>
        <dbReference type="EMBL" id="KAF9928048.1"/>
    </source>
</evidence>
<sequence>AKGKTATTVPSGISTLHREMYVAALEELRRPGPVVGKKDVLVLLSTIINTVAPSSRRFSISKHVKAASLLPGLDPNSDVYLSVTSLLRDLLVSLHPQIDHDRHCPPQIEKLKHRIWKLLRSTPEKTAAYTTLQIINQIILWIELGMFVAPTSEQVYVSAWPMLFNIIFFDANIRVIPHHACTSADGGRIWLDDGDILWEESVRIRIDNQWKTEVVIFEFKSSTSTPETCNKQQKKYVRINAAILLKLESRGLDISDIKMFLDHLRRFTVDVADVLAMPASPIFGNESDEDNSTPSPAIPPPKKRPNPYVLFSPSKRDKKDSQDYFDFVDDDDEDMKVECQQSCRECRGMFDEFRLGHN</sequence>
<name>A0A9P6IJE6_9FUNG</name>
<dbReference type="AlphaFoldDB" id="A0A9P6IJE6"/>
<gene>
    <name evidence="2" type="ORF">BGZ65_006439</name>
</gene>
<dbReference type="Proteomes" id="UP000749646">
    <property type="component" value="Unassembled WGS sequence"/>
</dbReference>
<proteinExistence type="predicted"/>
<evidence type="ECO:0000256" key="1">
    <source>
        <dbReference type="SAM" id="MobiDB-lite"/>
    </source>
</evidence>
<protein>
    <submittedName>
        <fullName evidence="2">Uncharacterized protein</fullName>
    </submittedName>
</protein>
<reference evidence="2" key="1">
    <citation type="journal article" date="2020" name="Fungal Divers.">
        <title>Resolving the Mortierellaceae phylogeny through synthesis of multi-gene phylogenetics and phylogenomics.</title>
        <authorList>
            <person name="Vandepol N."/>
            <person name="Liber J."/>
            <person name="Desiro A."/>
            <person name="Na H."/>
            <person name="Kennedy M."/>
            <person name="Barry K."/>
            <person name="Grigoriev I.V."/>
            <person name="Miller A.N."/>
            <person name="O'Donnell K."/>
            <person name="Stajich J.E."/>
            <person name="Bonito G."/>
        </authorList>
    </citation>
    <scope>NUCLEOTIDE SEQUENCE</scope>
    <source>
        <strain evidence="2">MES-2147</strain>
    </source>
</reference>
<feature type="non-terminal residue" evidence="2">
    <location>
        <position position="1"/>
    </location>
</feature>
<dbReference type="OrthoDB" id="2442475at2759"/>
<comment type="caution">
    <text evidence="2">The sequence shown here is derived from an EMBL/GenBank/DDBJ whole genome shotgun (WGS) entry which is preliminary data.</text>
</comment>
<organism evidence="2 3">
    <name type="scientific">Modicella reniformis</name>
    <dbReference type="NCBI Taxonomy" id="1440133"/>
    <lineage>
        <taxon>Eukaryota</taxon>
        <taxon>Fungi</taxon>
        <taxon>Fungi incertae sedis</taxon>
        <taxon>Mucoromycota</taxon>
        <taxon>Mortierellomycotina</taxon>
        <taxon>Mortierellomycetes</taxon>
        <taxon>Mortierellales</taxon>
        <taxon>Mortierellaceae</taxon>
        <taxon>Modicella</taxon>
    </lineage>
</organism>
<accession>A0A9P6IJE6</accession>
<keyword evidence="3" id="KW-1185">Reference proteome</keyword>
<evidence type="ECO:0000313" key="3">
    <source>
        <dbReference type="Proteomes" id="UP000749646"/>
    </source>
</evidence>
<dbReference type="EMBL" id="JAAAHW010010275">
    <property type="protein sequence ID" value="KAF9928048.1"/>
    <property type="molecule type" value="Genomic_DNA"/>
</dbReference>